<dbReference type="RefSeq" id="WP_201104176.1">
    <property type="nucleotide sequence ID" value="NZ_CP067977.1"/>
</dbReference>
<dbReference type="EMBL" id="CP067977">
    <property type="protein sequence ID" value="QQQ19774.1"/>
    <property type="molecule type" value="Genomic_DNA"/>
</dbReference>
<dbReference type="InterPro" id="IPR037049">
    <property type="entry name" value="DUF1214_C_sf"/>
</dbReference>
<gene>
    <name evidence="3" type="ORF">JIP62_06730</name>
</gene>
<evidence type="ECO:0000313" key="4">
    <source>
        <dbReference type="Proteomes" id="UP000595448"/>
    </source>
</evidence>
<dbReference type="Pfam" id="PF06863">
    <property type="entry name" value="DUF1254"/>
    <property type="match status" value="1"/>
</dbReference>
<evidence type="ECO:0000313" key="3">
    <source>
        <dbReference type="EMBL" id="QQQ19774.1"/>
    </source>
</evidence>
<accession>A0ABX7BQA4</accession>
<name>A0ABX7BQA4_9CAUL</name>
<feature type="domain" description="DUF1214" evidence="1">
    <location>
        <begin position="333"/>
        <end position="441"/>
    </location>
</feature>
<protein>
    <submittedName>
        <fullName evidence="3">DUF1254 domain-containing protein</fullName>
    </submittedName>
</protein>
<dbReference type="InterPro" id="IPR037050">
    <property type="entry name" value="DUF1254_sf"/>
</dbReference>
<dbReference type="Gene3D" id="2.60.40.1610">
    <property type="entry name" value="Domain of unknown function DUF1254"/>
    <property type="match status" value="1"/>
</dbReference>
<reference evidence="3 4" key="1">
    <citation type="submission" date="2021-01" db="EMBL/GenBank/DDBJ databases">
        <title>Brevundimonas vitis sp. nov., an bacterium isolated from grape (Vitis vinifera).</title>
        <authorList>
            <person name="Jiang L."/>
            <person name="Lee J."/>
        </authorList>
    </citation>
    <scope>NUCLEOTIDE SEQUENCE [LARGE SCALE GENOMIC DNA]</scope>
    <source>
        <strain evidence="3 4">GRTSA-9</strain>
    </source>
</reference>
<dbReference type="Gene3D" id="2.60.120.600">
    <property type="entry name" value="Domain of unknown function DUF1214, C-terminal domain"/>
    <property type="match status" value="1"/>
</dbReference>
<feature type="domain" description="DUF1254" evidence="2">
    <location>
        <begin position="51"/>
        <end position="183"/>
    </location>
</feature>
<dbReference type="Proteomes" id="UP000595448">
    <property type="component" value="Chromosome"/>
</dbReference>
<dbReference type="PANTHER" id="PTHR36509:SF2">
    <property type="entry name" value="BLL3101 PROTEIN"/>
    <property type="match status" value="1"/>
</dbReference>
<organism evidence="3 4">
    <name type="scientific">Brevundimonas vitisensis</name>
    <dbReference type="NCBI Taxonomy" id="2800818"/>
    <lineage>
        <taxon>Bacteria</taxon>
        <taxon>Pseudomonadati</taxon>
        <taxon>Pseudomonadota</taxon>
        <taxon>Alphaproteobacteria</taxon>
        <taxon>Caulobacterales</taxon>
        <taxon>Caulobacteraceae</taxon>
        <taxon>Brevundimonas</taxon>
    </lineage>
</organism>
<sequence>MTGPIDPALSQAEITAIAEAAYVYAFPMMIAYGFFHRQTMGPDTPEKQAIGRFTHFRTVSSPTLNNTIPWINTDTLYSAAWLDLGTEPVILTTPEFPAHRFQNVQAADWYTMNFYTRGTRDVGNGARTTLIAGPDWNGPLPAGIDEIVRTESRIIKLFTRVVIEVPGDEAFIHALQDQYVLMPLSTWAGTPAPPDAPVIEFPAPPASGLRGRGFFEQPTPDFIATFNFLMTLATVHPNEAALFRTFARIGAVPGAAFDAADLTPAQTQAVQAGIDAGLARIEDRLAHLDPPTNGWVYPLDLRGDRGRLTGSPEAYLARAVGARYAIWGPGAEEVVYMVADFDAEGEPLDGTDAAYEIRFDRAPPVTGFWSYTVYDAQTRLLVPHPSGRYKRGDRDRDINRDADGGFSLLLQNTPPPEGRLGDWLPVPRGRFQVVGRLYGPHAELLDKSYAPPPLTRRAVVSD</sequence>
<dbReference type="InterPro" id="IPR010621">
    <property type="entry name" value="DUF1214"/>
</dbReference>
<dbReference type="PANTHER" id="PTHR36509">
    <property type="entry name" value="BLL3101 PROTEIN"/>
    <property type="match status" value="1"/>
</dbReference>
<keyword evidence="4" id="KW-1185">Reference proteome</keyword>
<evidence type="ECO:0000259" key="1">
    <source>
        <dbReference type="Pfam" id="PF06742"/>
    </source>
</evidence>
<evidence type="ECO:0000259" key="2">
    <source>
        <dbReference type="Pfam" id="PF06863"/>
    </source>
</evidence>
<dbReference type="InterPro" id="IPR010679">
    <property type="entry name" value="DUF1254"/>
</dbReference>
<dbReference type="Pfam" id="PF06742">
    <property type="entry name" value="DUF1214"/>
    <property type="match status" value="1"/>
</dbReference>
<proteinExistence type="predicted"/>
<dbReference type="SUPFAM" id="SSF160935">
    <property type="entry name" value="VPA0735-like"/>
    <property type="match status" value="1"/>
</dbReference>